<keyword evidence="2" id="KW-0012">Acyltransferase</keyword>
<dbReference type="EC" id="2.3.1.-" evidence="2"/>
<name>A0ABU3SLY7_9MICO</name>
<feature type="domain" description="N-acetyltransferase" evidence="1">
    <location>
        <begin position="1"/>
        <end position="138"/>
    </location>
</feature>
<dbReference type="Pfam" id="PF00583">
    <property type="entry name" value="Acetyltransf_1"/>
    <property type="match status" value="1"/>
</dbReference>
<dbReference type="Gene3D" id="3.40.630.30">
    <property type="match status" value="1"/>
</dbReference>
<dbReference type="CDD" id="cd04301">
    <property type="entry name" value="NAT_SF"/>
    <property type="match status" value="1"/>
</dbReference>
<reference evidence="2 3" key="1">
    <citation type="submission" date="2023-09" db="EMBL/GenBank/DDBJ databases">
        <title>Microbacterium fusihabitans sp. nov., Microbacterium phycihabitans sp. nov., and Microbacterium cervinum sp. nov., isolated from dried seaweeds of beach.</title>
        <authorList>
            <person name="Lee S.D."/>
        </authorList>
    </citation>
    <scope>NUCLEOTIDE SEQUENCE [LARGE SCALE GENOMIC DNA]</scope>
    <source>
        <strain evidence="2 3">KSW2-29</strain>
    </source>
</reference>
<sequence length="153" mass="16948">MELQRCRTPDELADLEQFLRSVDLTVTGLSDASVHVWVERDADGAIVGSTGWEVSGDGCHALIRSVAVSPQRRQGGRGRALAEFALNRAAEAGARTAWLFSRRSGGFWQGLGFSPADREQLAEVLAETHQVRMFRRTGRLQDEVAWVRVLRAE</sequence>
<evidence type="ECO:0000313" key="3">
    <source>
        <dbReference type="Proteomes" id="UP001261125"/>
    </source>
</evidence>
<dbReference type="EMBL" id="JAWDIT010000003">
    <property type="protein sequence ID" value="MDU0345832.1"/>
    <property type="molecule type" value="Genomic_DNA"/>
</dbReference>
<dbReference type="InterPro" id="IPR016181">
    <property type="entry name" value="Acyl_CoA_acyltransferase"/>
</dbReference>
<keyword evidence="3" id="KW-1185">Reference proteome</keyword>
<dbReference type="InterPro" id="IPR000182">
    <property type="entry name" value="GNAT_dom"/>
</dbReference>
<dbReference type="PROSITE" id="PS51186">
    <property type="entry name" value="GNAT"/>
    <property type="match status" value="1"/>
</dbReference>
<accession>A0ABU3SLY7</accession>
<keyword evidence="2" id="KW-0808">Transferase</keyword>
<comment type="caution">
    <text evidence="2">The sequence shown here is derived from an EMBL/GenBank/DDBJ whole genome shotgun (WGS) entry which is preliminary data.</text>
</comment>
<dbReference type="Proteomes" id="UP001261125">
    <property type="component" value="Unassembled WGS sequence"/>
</dbReference>
<gene>
    <name evidence="2" type="ORF">RWH44_08945</name>
</gene>
<dbReference type="GO" id="GO:0016746">
    <property type="term" value="F:acyltransferase activity"/>
    <property type="evidence" value="ECO:0007669"/>
    <property type="project" value="UniProtKB-KW"/>
</dbReference>
<evidence type="ECO:0000259" key="1">
    <source>
        <dbReference type="PROSITE" id="PS51186"/>
    </source>
</evidence>
<evidence type="ECO:0000313" key="2">
    <source>
        <dbReference type="EMBL" id="MDU0345832.1"/>
    </source>
</evidence>
<dbReference type="RefSeq" id="WP_316004321.1">
    <property type="nucleotide sequence ID" value="NZ_JAWDIT010000003.1"/>
</dbReference>
<dbReference type="SUPFAM" id="SSF55729">
    <property type="entry name" value="Acyl-CoA N-acyltransferases (Nat)"/>
    <property type="match status" value="1"/>
</dbReference>
<organism evidence="2 3">
    <name type="scientific">Microbacterium phycohabitans</name>
    <dbReference type="NCBI Taxonomy" id="3075993"/>
    <lineage>
        <taxon>Bacteria</taxon>
        <taxon>Bacillati</taxon>
        <taxon>Actinomycetota</taxon>
        <taxon>Actinomycetes</taxon>
        <taxon>Micrococcales</taxon>
        <taxon>Microbacteriaceae</taxon>
        <taxon>Microbacterium</taxon>
    </lineage>
</organism>
<protein>
    <submittedName>
        <fullName evidence="2">GNAT family N-acetyltransferase</fullName>
        <ecNumber evidence="2">2.3.1.-</ecNumber>
    </submittedName>
</protein>
<proteinExistence type="predicted"/>